<dbReference type="Proteomes" id="UP000824120">
    <property type="component" value="Unassembled WGS sequence"/>
</dbReference>
<dbReference type="Pfam" id="PF05695">
    <property type="entry name" value="Ycf2"/>
    <property type="match status" value="1"/>
</dbReference>
<dbReference type="EMBL" id="JACXVP010000043">
    <property type="protein sequence ID" value="KAG5568786.1"/>
    <property type="molecule type" value="Genomic_DNA"/>
</dbReference>
<protein>
    <recommendedName>
        <fullName evidence="1">Ycf2 N-terminal domain-containing protein</fullName>
    </recommendedName>
</protein>
<comment type="caution">
    <text evidence="2">The sequence shown here is derived from an EMBL/GenBank/DDBJ whole genome shotgun (WGS) entry which is preliminary data.</text>
</comment>
<dbReference type="InterPro" id="IPR056777">
    <property type="entry name" value="Ycf2_N"/>
</dbReference>
<proteinExistence type="predicted"/>
<keyword evidence="3" id="KW-1185">Reference proteome</keyword>
<dbReference type="AlphaFoldDB" id="A0A9J5W065"/>
<evidence type="ECO:0000259" key="1">
    <source>
        <dbReference type="Pfam" id="PF05695"/>
    </source>
</evidence>
<evidence type="ECO:0000313" key="3">
    <source>
        <dbReference type="Proteomes" id="UP000824120"/>
    </source>
</evidence>
<feature type="domain" description="Ycf2 N-terminal" evidence="1">
    <location>
        <begin position="1"/>
        <end position="66"/>
    </location>
</feature>
<accession>A0A9J5W065</accession>
<name>A0A9J5W065_SOLCO</name>
<reference evidence="2" key="1">
    <citation type="submission" date="2020-09" db="EMBL/GenBank/DDBJ databases">
        <title>De no assembly of potato wild relative species, Solanum commersonii.</title>
        <authorList>
            <person name="Cho K."/>
        </authorList>
    </citation>
    <scope>NUCLEOTIDE SEQUENCE</scope>
    <source>
        <strain evidence="2">LZ3.2</strain>
        <tissue evidence="2">Leaf</tissue>
    </source>
</reference>
<organism evidence="2 3">
    <name type="scientific">Solanum commersonii</name>
    <name type="common">Commerson's wild potato</name>
    <name type="synonym">Commerson's nightshade</name>
    <dbReference type="NCBI Taxonomy" id="4109"/>
    <lineage>
        <taxon>Eukaryota</taxon>
        <taxon>Viridiplantae</taxon>
        <taxon>Streptophyta</taxon>
        <taxon>Embryophyta</taxon>
        <taxon>Tracheophyta</taxon>
        <taxon>Spermatophyta</taxon>
        <taxon>Magnoliopsida</taxon>
        <taxon>eudicotyledons</taxon>
        <taxon>Gunneridae</taxon>
        <taxon>Pentapetalae</taxon>
        <taxon>asterids</taxon>
        <taxon>lamiids</taxon>
        <taxon>Solanales</taxon>
        <taxon>Solanaceae</taxon>
        <taxon>Solanoideae</taxon>
        <taxon>Solaneae</taxon>
        <taxon>Solanum</taxon>
    </lineage>
</organism>
<sequence>MYRTFQRDSAFQLSQNGIYSKHICHGSLLRQDLLPILSSSQKFVSIFPDIMHGSGISWRILQKNCVFHNGI</sequence>
<evidence type="ECO:0000313" key="2">
    <source>
        <dbReference type="EMBL" id="KAG5568786.1"/>
    </source>
</evidence>
<gene>
    <name evidence="2" type="ORF">H5410_064190</name>
</gene>
<dbReference type="OrthoDB" id="1737685at2759"/>